<evidence type="ECO:0000259" key="1">
    <source>
        <dbReference type="PROSITE" id="PS50053"/>
    </source>
</evidence>
<name>A0A7S3D000_9EUKA</name>
<dbReference type="PANTHER" id="PTHR16470">
    <property type="entry name" value="UBIQUITIN DOMAIN-CONTAINING PROTEIN UBFD1"/>
    <property type="match status" value="1"/>
</dbReference>
<proteinExistence type="predicted"/>
<dbReference type="SUPFAM" id="SSF54236">
    <property type="entry name" value="Ubiquitin-like"/>
    <property type="match status" value="1"/>
</dbReference>
<gene>
    <name evidence="2" type="ORF">PBIL07802_LOCUS2957</name>
</gene>
<dbReference type="InterPro" id="IPR039120">
    <property type="entry name" value="UBFD1"/>
</dbReference>
<dbReference type="InterPro" id="IPR057455">
    <property type="entry name" value="UBFD1_C"/>
</dbReference>
<dbReference type="GO" id="GO:0003723">
    <property type="term" value="F:RNA binding"/>
    <property type="evidence" value="ECO:0007669"/>
    <property type="project" value="TreeGrafter"/>
</dbReference>
<dbReference type="Pfam" id="PF00240">
    <property type="entry name" value="ubiquitin"/>
    <property type="match status" value="1"/>
</dbReference>
<dbReference type="SMART" id="SM00213">
    <property type="entry name" value="UBQ"/>
    <property type="match status" value="1"/>
</dbReference>
<dbReference type="PANTHER" id="PTHR16470:SF0">
    <property type="entry name" value="UBIQUITIN DOMAIN-CONTAINING PROTEIN UBFD1"/>
    <property type="match status" value="1"/>
</dbReference>
<dbReference type="InterPro" id="IPR029071">
    <property type="entry name" value="Ubiquitin-like_domsf"/>
</dbReference>
<feature type="domain" description="Ubiquitin-like" evidence="1">
    <location>
        <begin position="10"/>
        <end position="81"/>
    </location>
</feature>
<organism evidence="2">
    <name type="scientific">Palpitomonas bilix</name>
    <dbReference type="NCBI Taxonomy" id="652834"/>
    <lineage>
        <taxon>Eukaryota</taxon>
        <taxon>Eukaryota incertae sedis</taxon>
    </lineage>
</organism>
<dbReference type="Pfam" id="PF25343">
    <property type="entry name" value="PH_UBFD1_C"/>
    <property type="match status" value="1"/>
</dbReference>
<protein>
    <recommendedName>
        <fullName evidence="1">Ubiquitin-like domain-containing protein</fullName>
    </recommendedName>
</protein>
<sequence length="245" mass="26721">MAAEADAVAFKVTFKRDVHEFELPLSTTVAALKVLLQEKTGILPDMQKLSFKGKLNDEKTLEESKIKKGSKILLIGSTKADVLNAGVVAETAATLQGDKMDAMTKEKIQTEPMHKKVIANGVPDDAEPVQAFPAPLPAGAIKGILNKYKKKVRVNFDAMGARVMISSSDNSHSISMGSITAVNSEALDDHPGYSILWFELTDKESSATGEYFLYFVPNHYVNAIKQTITSVYAQLQMMEAAKPKK</sequence>
<accession>A0A7S3D000</accession>
<dbReference type="AlphaFoldDB" id="A0A7S3D000"/>
<dbReference type="Gene3D" id="3.10.20.90">
    <property type="entry name" value="Phosphatidylinositol 3-kinase Catalytic Subunit, Chain A, domain 1"/>
    <property type="match status" value="1"/>
</dbReference>
<dbReference type="EMBL" id="HBIB01004972">
    <property type="protein sequence ID" value="CAE0240797.1"/>
    <property type="molecule type" value="Transcribed_RNA"/>
</dbReference>
<evidence type="ECO:0000313" key="2">
    <source>
        <dbReference type="EMBL" id="CAE0240797.1"/>
    </source>
</evidence>
<reference evidence="2" key="1">
    <citation type="submission" date="2021-01" db="EMBL/GenBank/DDBJ databases">
        <authorList>
            <person name="Corre E."/>
            <person name="Pelletier E."/>
            <person name="Niang G."/>
            <person name="Scheremetjew M."/>
            <person name="Finn R."/>
            <person name="Kale V."/>
            <person name="Holt S."/>
            <person name="Cochrane G."/>
            <person name="Meng A."/>
            <person name="Brown T."/>
            <person name="Cohen L."/>
        </authorList>
    </citation>
    <scope>NUCLEOTIDE SEQUENCE</scope>
    <source>
        <strain evidence="2">NIES-2562</strain>
    </source>
</reference>
<dbReference type="GO" id="GO:0045296">
    <property type="term" value="F:cadherin binding"/>
    <property type="evidence" value="ECO:0007669"/>
    <property type="project" value="TreeGrafter"/>
</dbReference>
<dbReference type="InterPro" id="IPR000626">
    <property type="entry name" value="Ubiquitin-like_dom"/>
</dbReference>
<dbReference type="PROSITE" id="PS50053">
    <property type="entry name" value="UBIQUITIN_2"/>
    <property type="match status" value="1"/>
</dbReference>